<gene>
    <name evidence="1" type="ORF">FA13DRAFT_1736787</name>
</gene>
<accession>A0A4Y7SYT8</accession>
<organism evidence="1 2">
    <name type="scientific">Coprinellus micaceus</name>
    <name type="common">Glistening ink-cap mushroom</name>
    <name type="synonym">Coprinus micaceus</name>
    <dbReference type="NCBI Taxonomy" id="71717"/>
    <lineage>
        <taxon>Eukaryota</taxon>
        <taxon>Fungi</taxon>
        <taxon>Dikarya</taxon>
        <taxon>Basidiomycota</taxon>
        <taxon>Agaricomycotina</taxon>
        <taxon>Agaricomycetes</taxon>
        <taxon>Agaricomycetidae</taxon>
        <taxon>Agaricales</taxon>
        <taxon>Agaricineae</taxon>
        <taxon>Psathyrellaceae</taxon>
        <taxon>Coprinellus</taxon>
    </lineage>
</organism>
<evidence type="ECO:0000313" key="2">
    <source>
        <dbReference type="Proteomes" id="UP000298030"/>
    </source>
</evidence>
<comment type="caution">
    <text evidence="1">The sequence shown here is derived from an EMBL/GenBank/DDBJ whole genome shotgun (WGS) entry which is preliminary data.</text>
</comment>
<dbReference type="Proteomes" id="UP000298030">
    <property type="component" value="Unassembled WGS sequence"/>
</dbReference>
<protein>
    <submittedName>
        <fullName evidence="1">Uncharacterized protein</fullName>
    </submittedName>
</protein>
<reference evidence="1 2" key="1">
    <citation type="journal article" date="2019" name="Nat. Ecol. Evol.">
        <title>Megaphylogeny resolves global patterns of mushroom evolution.</title>
        <authorList>
            <person name="Varga T."/>
            <person name="Krizsan K."/>
            <person name="Foldi C."/>
            <person name="Dima B."/>
            <person name="Sanchez-Garcia M."/>
            <person name="Sanchez-Ramirez S."/>
            <person name="Szollosi G.J."/>
            <person name="Szarkandi J.G."/>
            <person name="Papp V."/>
            <person name="Albert L."/>
            <person name="Andreopoulos W."/>
            <person name="Angelini C."/>
            <person name="Antonin V."/>
            <person name="Barry K.W."/>
            <person name="Bougher N.L."/>
            <person name="Buchanan P."/>
            <person name="Buyck B."/>
            <person name="Bense V."/>
            <person name="Catcheside P."/>
            <person name="Chovatia M."/>
            <person name="Cooper J."/>
            <person name="Damon W."/>
            <person name="Desjardin D."/>
            <person name="Finy P."/>
            <person name="Geml J."/>
            <person name="Haridas S."/>
            <person name="Hughes K."/>
            <person name="Justo A."/>
            <person name="Karasinski D."/>
            <person name="Kautmanova I."/>
            <person name="Kiss B."/>
            <person name="Kocsube S."/>
            <person name="Kotiranta H."/>
            <person name="LaButti K.M."/>
            <person name="Lechner B.E."/>
            <person name="Liimatainen K."/>
            <person name="Lipzen A."/>
            <person name="Lukacs Z."/>
            <person name="Mihaltcheva S."/>
            <person name="Morgado L.N."/>
            <person name="Niskanen T."/>
            <person name="Noordeloos M.E."/>
            <person name="Ohm R.A."/>
            <person name="Ortiz-Santana B."/>
            <person name="Ovrebo C."/>
            <person name="Racz N."/>
            <person name="Riley R."/>
            <person name="Savchenko A."/>
            <person name="Shiryaev A."/>
            <person name="Soop K."/>
            <person name="Spirin V."/>
            <person name="Szebenyi C."/>
            <person name="Tomsovsky M."/>
            <person name="Tulloss R.E."/>
            <person name="Uehling J."/>
            <person name="Grigoriev I.V."/>
            <person name="Vagvolgyi C."/>
            <person name="Papp T."/>
            <person name="Martin F.M."/>
            <person name="Miettinen O."/>
            <person name="Hibbett D.S."/>
            <person name="Nagy L.G."/>
        </authorList>
    </citation>
    <scope>NUCLEOTIDE SEQUENCE [LARGE SCALE GENOMIC DNA]</scope>
    <source>
        <strain evidence="1 2">FP101781</strain>
    </source>
</reference>
<dbReference type="AlphaFoldDB" id="A0A4Y7SYT8"/>
<name>A0A4Y7SYT8_COPMI</name>
<proteinExistence type="predicted"/>
<dbReference type="EMBL" id="QPFP01000043">
    <property type="protein sequence ID" value="TEB27002.1"/>
    <property type="molecule type" value="Genomic_DNA"/>
</dbReference>
<keyword evidence="2" id="KW-1185">Reference proteome</keyword>
<evidence type="ECO:0000313" key="1">
    <source>
        <dbReference type="EMBL" id="TEB27002.1"/>
    </source>
</evidence>
<sequence>MANHIDFELRNFPVDKIATVSVEFPVNDPLNLACLLMCASTASLSGTRPLPKG</sequence>